<gene>
    <name evidence="1" type="ORF">FWILDA_LOCUS12112</name>
</gene>
<keyword evidence="2" id="KW-1185">Reference proteome</keyword>
<organism evidence="1 2">
    <name type="scientific">Funneliformis geosporum</name>
    <dbReference type="NCBI Taxonomy" id="1117311"/>
    <lineage>
        <taxon>Eukaryota</taxon>
        <taxon>Fungi</taxon>
        <taxon>Fungi incertae sedis</taxon>
        <taxon>Mucoromycota</taxon>
        <taxon>Glomeromycotina</taxon>
        <taxon>Glomeromycetes</taxon>
        <taxon>Glomerales</taxon>
        <taxon>Glomeraceae</taxon>
        <taxon>Funneliformis</taxon>
    </lineage>
</organism>
<dbReference type="Proteomes" id="UP001153678">
    <property type="component" value="Unassembled WGS sequence"/>
</dbReference>
<evidence type="ECO:0000313" key="1">
    <source>
        <dbReference type="EMBL" id="CAI2185510.1"/>
    </source>
</evidence>
<sequence length="233" mass="26733">MLLCVKCLTPKSENAIRNVLRSVKYVLVIDVFANTSTLIFLRLIVVKIFSQLIIRYDLLRQSKYIAFISTGAVIARALVEKAFKLSKSNNSPVKASITNIATPVHVKALVQMLYQILDSIKGYCEWNNNAISYKINKSSAVITFIEVEHQKCLSARYFIKKLCSLIASTGNNFCNKKFMECFSQPEPQKHFLRLSQFQRYGYDEESVMEGLKAKNTTQWEIAYYKAEENLKNQ</sequence>
<accession>A0A9W4X4B1</accession>
<protein>
    <submittedName>
        <fullName evidence="1">14709_t:CDS:1</fullName>
    </submittedName>
</protein>
<name>A0A9W4X4B1_9GLOM</name>
<comment type="caution">
    <text evidence="1">The sequence shown here is derived from an EMBL/GenBank/DDBJ whole genome shotgun (WGS) entry which is preliminary data.</text>
</comment>
<proteinExistence type="predicted"/>
<dbReference type="AlphaFoldDB" id="A0A9W4X4B1"/>
<dbReference type="OrthoDB" id="2438430at2759"/>
<evidence type="ECO:0000313" key="2">
    <source>
        <dbReference type="Proteomes" id="UP001153678"/>
    </source>
</evidence>
<reference evidence="1" key="1">
    <citation type="submission" date="2022-08" db="EMBL/GenBank/DDBJ databases">
        <authorList>
            <person name="Kallberg Y."/>
            <person name="Tangrot J."/>
            <person name="Rosling A."/>
        </authorList>
    </citation>
    <scope>NUCLEOTIDE SEQUENCE</scope>
    <source>
        <strain evidence="1">Wild A</strain>
    </source>
</reference>
<dbReference type="EMBL" id="CAMKVN010003753">
    <property type="protein sequence ID" value="CAI2185510.1"/>
    <property type="molecule type" value="Genomic_DNA"/>
</dbReference>